<evidence type="ECO:0000256" key="1">
    <source>
        <dbReference type="SAM" id="MobiDB-lite"/>
    </source>
</evidence>
<evidence type="ECO:0000313" key="3">
    <source>
        <dbReference type="Proteomes" id="UP000518266"/>
    </source>
</evidence>
<gene>
    <name evidence="2" type="ORF">F7725_007259</name>
</gene>
<protein>
    <submittedName>
        <fullName evidence="2">Uncharacterized protein</fullName>
    </submittedName>
</protein>
<reference evidence="2 3" key="1">
    <citation type="submission" date="2020-03" db="EMBL/GenBank/DDBJ databases">
        <title>Dissostichus mawsoni Genome sequencing and assembly.</title>
        <authorList>
            <person name="Park H."/>
        </authorList>
    </citation>
    <scope>NUCLEOTIDE SEQUENCE [LARGE SCALE GENOMIC DNA]</scope>
    <source>
        <strain evidence="2">DM0001</strain>
        <tissue evidence="2">Muscle</tissue>
    </source>
</reference>
<dbReference type="AlphaFoldDB" id="A0A7J5XY09"/>
<accession>A0A7J5XY09</accession>
<evidence type="ECO:0000313" key="2">
    <source>
        <dbReference type="EMBL" id="KAF3841397.1"/>
    </source>
</evidence>
<feature type="compositionally biased region" description="Polar residues" evidence="1">
    <location>
        <begin position="122"/>
        <end position="134"/>
    </location>
</feature>
<comment type="caution">
    <text evidence="2">The sequence shown here is derived from an EMBL/GenBank/DDBJ whole genome shotgun (WGS) entry which is preliminary data.</text>
</comment>
<feature type="compositionally biased region" description="Low complexity" evidence="1">
    <location>
        <begin position="69"/>
        <end position="86"/>
    </location>
</feature>
<dbReference type="Proteomes" id="UP000518266">
    <property type="component" value="Unassembled WGS sequence"/>
</dbReference>
<organism evidence="2 3">
    <name type="scientific">Dissostichus mawsoni</name>
    <name type="common">Antarctic cod</name>
    <dbReference type="NCBI Taxonomy" id="36200"/>
    <lineage>
        <taxon>Eukaryota</taxon>
        <taxon>Metazoa</taxon>
        <taxon>Chordata</taxon>
        <taxon>Craniata</taxon>
        <taxon>Vertebrata</taxon>
        <taxon>Euteleostomi</taxon>
        <taxon>Actinopterygii</taxon>
        <taxon>Neopterygii</taxon>
        <taxon>Teleostei</taxon>
        <taxon>Neoteleostei</taxon>
        <taxon>Acanthomorphata</taxon>
        <taxon>Eupercaria</taxon>
        <taxon>Perciformes</taxon>
        <taxon>Notothenioidei</taxon>
        <taxon>Nototheniidae</taxon>
        <taxon>Dissostichus</taxon>
    </lineage>
</organism>
<sequence>MVLKPPLGSVLDRLVGWILECIRWSSSPPDSPPNPKPASSHEGSPEIVPRPNIVQPRIPPEMSEITLLPPSTASFSRRSSPSSSPAHHGQGSRRASPSYRSHIAFATSASSYPASQSPSPPMESSNIFGQMPSQRRTEEGILPSEPSSPSCQLQDAFIMQMVALRRVHPGRPCGPSSALLSGQRCCDQVLYTAIEPMCVCLWQKSTQQAYTSQVLQPEEVLYLRKKKKRPILHDPYTRFSALLYRRPPREDQKSILASMDYIDLDHATLL</sequence>
<keyword evidence="3" id="KW-1185">Reference proteome</keyword>
<proteinExistence type="predicted"/>
<dbReference type="OrthoDB" id="8943493at2759"/>
<feature type="region of interest" description="Disordered" evidence="1">
    <location>
        <begin position="25"/>
        <end position="98"/>
    </location>
</feature>
<dbReference type="EMBL" id="JAAKFY010000020">
    <property type="protein sequence ID" value="KAF3841397.1"/>
    <property type="molecule type" value="Genomic_DNA"/>
</dbReference>
<feature type="region of interest" description="Disordered" evidence="1">
    <location>
        <begin position="110"/>
        <end position="150"/>
    </location>
</feature>
<name>A0A7J5XY09_DISMA</name>